<gene>
    <name evidence="1" type="ORF">Terrestrivirus4_127</name>
</gene>
<evidence type="ECO:0000313" key="1">
    <source>
        <dbReference type="EMBL" id="AYV76079.1"/>
    </source>
</evidence>
<accession>A0A3G4ZRM8</accession>
<protein>
    <submittedName>
        <fullName evidence="1">Uncharacterized protein</fullName>
    </submittedName>
</protein>
<name>A0A3G4ZRM8_9VIRU</name>
<sequence length="140" mass="16033">MEFKLRGGSIIDGKYVPRVYGIVMNNCIHENMSKQTNPEVMAIIEKYKKRGFSFTAPSDQHNNPEMDKHDMLCRDVFTDPNPETLDVLCSERGIVTADEKTITEKRKNETDNTESNKKFKHNGGVICVARVEDVDMEYVD</sequence>
<proteinExistence type="predicted"/>
<dbReference type="EMBL" id="MK071982">
    <property type="protein sequence ID" value="AYV76079.1"/>
    <property type="molecule type" value="Genomic_DNA"/>
</dbReference>
<reference evidence="1" key="1">
    <citation type="submission" date="2018-10" db="EMBL/GenBank/DDBJ databases">
        <title>Hidden diversity of soil giant viruses.</title>
        <authorList>
            <person name="Schulz F."/>
            <person name="Alteio L."/>
            <person name="Goudeau D."/>
            <person name="Ryan E.M."/>
            <person name="Malmstrom R.R."/>
            <person name="Blanchard J."/>
            <person name="Woyke T."/>
        </authorList>
    </citation>
    <scope>NUCLEOTIDE SEQUENCE</scope>
    <source>
        <strain evidence="1">TEV1</strain>
    </source>
</reference>
<organism evidence="1">
    <name type="scientific">Terrestrivirus sp</name>
    <dbReference type="NCBI Taxonomy" id="2487775"/>
    <lineage>
        <taxon>Viruses</taxon>
        <taxon>Varidnaviria</taxon>
        <taxon>Bamfordvirae</taxon>
        <taxon>Nucleocytoviricota</taxon>
        <taxon>Megaviricetes</taxon>
        <taxon>Imitervirales</taxon>
        <taxon>Mimiviridae</taxon>
        <taxon>Klosneuvirinae</taxon>
    </lineage>
</organism>